<sequence length="299" mass="33759">MTKSDNLCQYLCSCFSPSPTSSSSSNRRMSNNHKTHTVKKRISTSLRDDIPDDHHHQEKTKNQEDIEEGEEEETRTSSTDESVNNYHHHQVNNPPRSSKSMVIGTFFGHRRGHVCFCIQYDRLNSKPSLLLQFSLPTYLLIKEMKCGLVRIALESCNNHRNTDNNSNNNNSKDDVRRNLTSNVLPLLSIPIWTMCINGRKVGFASRRRTTDKDRLILKTMKSMTVGAGVIPSGSLISSTTAKCDHHQNQEGGGGDDGDVIYMRANYERVIGNIDSESFHLINPDGFSGQELSIFLLRSR</sequence>
<proteinExistence type="predicted"/>
<dbReference type="Pfam" id="PF04759">
    <property type="entry name" value="DUF617"/>
    <property type="match status" value="1"/>
</dbReference>
<keyword evidence="3" id="KW-1185">Reference proteome</keyword>
<protein>
    <recommendedName>
        <fullName evidence="4">Protein MIZU-KUSSEI 1-like</fullName>
    </recommendedName>
</protein>
<gene>
    <name evidence="2" type="ORF">MKW98_018739</name>
</gene>
<feature type="compositionally biased region" description="Basic and acidic residues" evidence="1">
    <location>
        <begin position="46"/>
        <end position="64"/>
    </location>
</feature>
<dbReference type="PANTHER" id="PTHR31276:SF6">
    <property type="entry name" value="PROTEIN MIZU-KUSSEI 1"/>
    <property type="match status" value="1"/>
</dbReference>
<evidence type="ECO:0008006" key="4">
    <source>
        <dbReference type="Google" id="ProtNLM"/>
    </source>
</evidence>
<dbReference type="NCBIfam" id="TIGR01570">
    <property type="entry name" value="A_thal_3588"/>
    <property type="match status" value="1"/>
</dbReference>
<evidence type="ECO:0000313" key="2">
    <source>
        <dbReference type="EMBL" id="KAI3937440.1"/>
    </source>
</evidence>
<dbReference type="InterPro" id="IPR006460">
    <property type="entry name" value="MIZ1-like_pln"/>
</dbReference>
<feature type="compositionally biased region" description="Low complexity" evidence="1">
    <location>
        <begin position="17"/>
        <end position="29"/>
    </location>
</feature>
<organism evidence="2 3">
    <name type="scientific">Papaver atlanticum</name>
    <dbReference type="NCBI Taxonomy" id="357466"/>
    <lineage>
        <taxon>Eukaryota</taxon>
        <taxon>Viridiplantae</taxon>
        <taxon>Streptophyta</taxon>
        <taxon>Embryophyta</taxon>
        <taxon>Tracheophyta</taxon>
        <taxon>Spermatophyta</taxon>
        <taxon>Magnoliopsida</taxon>
        <taxon>Ranunculales</taxon>
        <taxon>Papaveraceae</taxon>
        <taxon>Papaveroideae</taxon>
        <taxon>Papaver</taxon>
    </lineage>
</organism>
<comment type="caution">
    <text evidence="2">The sequence shown here is derived from an EMBL/GenBank/DDBJ whole genome shotgun (WGS) entry which is preliminary data.</text>
</comment>
<dbReference type="EMBL" id="JAJJMB010005771">
    <property type="protein sequence ID" value="KAI3937440.1"/>
    <property type="molecule type" value="Genomic_DNA"/>
</dbReference>
<evidence type="ECO:0000256" key="1">
    <source>
        <dbReference type="SAM" id="MobiDB-lite"/>
    </source>
</evidence>
<dbReference type="Proteomes" id="UP001202328">
    <property type="component" value="Unassembled WGS sequence"/>
</dbReference>
<dbReference type="AlphaFoldDB" id="A0AAD4T4P8"/>
<dbReference type="PANTHER" id="PTHR31276">
    <property type="match status" value="1"/>
</dbReference>
<reference evidence="2" key="1">
    <citation type="submission" date="2022-04" db="EMBL/GenBank/DDBJ databases">
        <title>A functionally conserved STORR gene fusion in Papaver species that diverged 16.8 million years ago.</title>
        <authorList>
            <person name="Catania T."/>
        </authorList>
    </citation>
    <scope>NUCLEOTIDE SEQUENCE</scope>
    <source>
        <strain evidence="2">S-188037</strain>
    </source>
</reference>
<dbReference type="GO" id="GO:0010274">
    <property type="term" value="P:hydrotropism"/>
    <property type="evidence" value="ECO:0007669"/>
    <property type="project" value="InterPro"/>
</dbReference>
<evidence type="ECO:0000313" key="3">
    <source>
        <dbReference type="Proteomes" id="UP001202328"/>
    </source>
</evidence>
<feature type="region of interest" description="Disordered" evidence="1">
    <location>
        <begin position="17"/>
        <end position="99"/>
    </location>
</feature>
<name>A0AAD4T4P8_9MAGN</name>
<accession>A0AAD4T4P8</accession>
<feature type="compositionally biased region" description="Basic residues" evidence="1">
    <location>
        <begin position="30"/>
        <end position="42"/>
    </location>
</feature>